<evidence type="ECO:0000256" key="1">
    <source>
        <dbReference type="ARBA" id="ARBA00009633"/>
    </source>
</evidence>
<dbReference type="Proteomes" id="UP000694559">
    <property type="component" value="Unplaced"/>
</dbReference>
<reference evidence="4" key="2">
    <citation type="submission" date="2025-09" db="UniProtKB">
        <authorList>
            <consortium name="Ensembl"/>
        </authorList>
    </citation>
    <scope>IDENTIFICATION</scope>
</reference>
<evidence type="ECO:0000313" key="4">
    <source>
        <dbReference type="Ensembl" id="ENSNNAP00000010801.1"/>
    </source>
</evidence>
<dbReference type="Ensembl" id="ENSNNAT00000011300.1">
    <property type="protein sequence ID" value="ENSNNAP00000010801.1"/>
    <property type="gene ID" value="ENSNNAG00000007190.1"/>
</dbReference>
<dbReference type="Pfam" id="PF15005">
    <property type="entry name" value="IZUMO"/>
    <property type="match status" value="1"/>
</dbReference>
<evidence type="ECO:0000256" key="2">
    <source>
        <dbReference type="ARBA" id="ARBA00022729"/>
    </source>
</evidence>
<reference evidence="4" key="1">
    <citation type="submission" date="2025-08" db="UniProtKB">
        <authorList>
            <consortium name="Ensembl"/>
        </authorList>
    </citation>
    <scope>IDENTIFICATION</scope>
</reference>
<keyword evidence="2 3" id="KW-0732">Signal</keyword>
<dbReference type="InterPro" id="IPR029389">
    <property type="entry name" value="IZUMO"/>
</dbReference>
<proteinExistence type="inferred from homology"/>
<keyword evidence="5" id="KW-1185">Reference proteome</keyword>
<comment type="similarity">
    <text evidence="1">Belongs to the Izumo family.</text>
</comment>
<protein>
    <recommendedName>
        <fullName evidence="6">Izumo sperm-egg fusion protein 3</fullName>
    </recommendedName>
</protein>
<sequence length="223" mass="25389">MVLQVLLASFLWLLSFQGVASCLQCDPHFLKWVASLLKETLPGDLPNRDSLITQHIQALADLHGTFLRRKYERILGVTRRRIIFRLRFSLRKKIRQILEKFADLAVIEGPVLDCWTCLRITTQCFDGEVCGGMDGEREGIHTTDQVILSNSSLMMVLKFIVKCNYSSGIKTIQKTCGPSFNRSVSSARRQQFIKIVSRMGRVSENVVQLPQTVRCKDVIQDQS</sequence>
<accession>A0A8C6X947</accession>
<dbReference type="PANTHER" id="PTHR36470">
    <property type="entry name" value="IZUMO SPERM-EGG FUSION PROTEIN 3"/>
    <property type="match status" value="1"/>
</dbReference>
<feature type="chain" id="PRO_5034246364" description="Izumo sperm-egg fusion protein 3" evidence="3">
    <location>
        <begin position="23"/>
        <end position="223"/>
    </location>
</feature>
<dbReference type="GeneTree" id="ENSGT00940000170710"/>
<feature type="signal peptide" evidence="3">
    <location>
        <begin position="1"/>
        <end position="22"/>
    </location>
</feature>
<evidence type="ECO:0008006" key="6">
    <source>
        <dbReference type="Google" id="ProtNLM"/>
    </source>
</evidence>
<organism evidence="4 5">
    <name type="scientific">Naja naja</name>
    <name type="common">Indian cobra</name>
    <dbReference type="NCBI Taxonomy" id="35670"/>
    <lineage>
        <taxon>Eukaryota</taxon>
        <taxon>Metazoa</taxon>
        <taxon>Chordata</taxon>
        <taxon>Craniata</taxon>
        <taxon>Vertebrata</taxon>
        <taxon>Euteleostomi</taxon>
        <taxon>Lepidosauria</taxon>
        <taxon>Squamata</taxon>
        <taxon>Bifurcata</taxon>
        <taxon>Unidentata</taxon>
        <taxon>Episquamata</taxon>
        <taxon>Toxicofera</taxon>
        <taxon>Serpentes</taxon>
        <taxon>Colubroidea</taxon>
        <taxon>Elapidae</taxon>
        <taxon>Elapinae</taxon>
        <taxon>Naja</taxon>
    </lineage>
</organism>
<dbReference type="AlphaFoldDB" id="A0A8C6X947"/>
<evidence type="ECO:0000313" key="5">
    <source>
        <dbReference type="Proteomes" id="UP000694559"/>
    </source>
</evidence>
<dbReference type="OrthoDB" id="9892356at2759"/>
<name>A0A8C6X947_NAJNA</name>
<evidence type="ECO:0000256" key="3">
    <source>
        <dbReference type="SAM" id="SignalP"/>
    </source>
</evidence>
<dbReference type="PANTHER" id="PTHR36470:SF1">
    <property type="entry name" value="IZUMO SPERM-EGG FUSION PROTEIN 3"/>
    <property type="match status" value="1"/>
</dbReference>
<dbReference type="OMA" id="IKIVSRM"/>